<dbReference type="Proteomes" id="UP000606600">
    <property type="component" value="Unassembled WGS sequence"/>
</dbReference>
<evidence type="ECO:0000313" key="2">
    <source>
        <dbReference type="EMBL" id="MBD1366688.1"/>
    </source>
</evidence>
<name>A0ABR7WWM3_9SPHI</name>
<evidence type="ECO:0000313" key="3">
    <source>
        <dbReference type="Proteomes" id="UP000606600"/>
    </source>
</evidence>
<proteinExistence type="predicted"/>
<dbReference type="EMBL" id="JACWMY010000013">
    <property type="protein sequence ID" value="MBD1366688.1"/>
    <property type="molecule type" value="Genomic_DNA"/>
</dbReference>
<protein>
    <submittedName>
        <fullName evidence="2">Uncharacterized protein</fullName>
    </submittedName>
</protein>
<keyword evidence="3" id="KW-1185">Reference proteome</keyword>
<accession>A0ABR7WWM3</accession>
<organism evidence="2 3">
    <name type="scientific">Mucilaginibacter pankratovii</name>
    <dbReference type="NCBI Taxonomy" id="2772110"/>
    <lineage>
        <taxon>Bacteria</taxon>
        <taxon>Pseudomonadati</taxon>
        <taxon>Bacteroidota</taxon>
        <taxon>Sphingobacteriia</taxon>
        <taxon>Sphingobacteriales</taxon>
        <taxon>Sphingobacteriaceae</taxon>
        <taxon>Mucilaginibacter</taxon>
    </lineage>
</organism>
<gene>
    <name evidence="2" type="ORF">IDJ77_22945</name>
</gene>
<sequence length="106" mass="11934">MNRSNKLIVKLSIIAGLIIAAALIYFSRREYQTILSYQFNGVVDSVSYNAKGQAYVHIKGIQYYLSDNTWDFDHDRIAKGDSMIKGKNSMVVKLIKANGQTIIEGE</sequence>
<dbReference type="RefSeq" id="WP_191191320.1">
    <property type="nucleotide sequence ID" value="NZ_JACWMY010000013.1"/>
</dbReference>
<feature type="transmembrane region" description="Helical" evidence="1">
    <location>
        <begin position="7"/>
        <end position="26"/>
    </location>
</feature>
<keyword evidence="1" id="KW-0812">Transmembrane</keyword>
<evidence type="ECO:0000256" key="1">
    <source>
        <dbReference type="SAM" id="Phobius"/>
    </source>
</evidence>
<reference evidence="2 3" key="1">
    <citation type="submission" date="2020-09" db="EMBL/GenBank/DDBJ databases">
        <title>Novel species of Mucilaginibacter isolated from a glacier on the Tibetan Plateau.</title>
        <authorList>
            <person name="Liu Q."/>
            <person name="Xin Y.-H."/>
        </authorList>
    </citation>
    <scope>NUCLEOTIDE SEQUENCE [LARGE SCALE GENOMIC DNA]</scope>
    <source>
        <strain evidence="2 3">ZT4R22</strain>
    </source>
</reference>
<keyword evidence="1" id="KW-0472">Membrane</keyword>
<keyword evidence="1" id="KW-1133">Transmembrane helix</keyword>
<comment type="caution">
    <text evidence="2">The sequence shown here is derived from an EMBL/GenBank/DDBJ whole genome shotgun (WGS) entry which is preliminary data.</text>
</comment>